<organism evidence="1 4">
    <name type="scientific">Actinopolyspora erythraea</name>
    <dbReference type="NCBI Taxonomy" id="414996"/>
    <lineage>
        <taxon>Bacteria</taxon>
        <taxon>Bacillati</taxon>
        <taxon>Actinomycetota</taxon>
        <taxon>Actinomycetes</taxon>
        <taxon>Actinopolysporales</taxon>
        <taxon>Actinopolysporaceae</taxon>
        <taxon>Actinopolyspora</taxon>
    </lineage>
</organism>
<dbReference type="eggNOG" id="ENOG50346TX">
    <property type="taxonomic scope" value="Bacteria"/>
</dbReference>
<evidence type="ECO:0000313" key="3">
    <source>
        <dbReference type="Proteomes" id="UP000029737"/>
    </source>
</evidence>
<name>A0A099D207_9ACTN</name>
<keyword evidence="3" id="KW-1185">Reference proteome</keyword>
<reference evidence="2 3" key="1">
    <citation type="journal article" date="2014" name="PLoS ONE">
        <title>Identification and Characterization of a New Erythromycin Biosynthetic Gene Cluster in Actinopolyspora erythraea YIM90600, a Novel Erythronolide-Producing Halophilic Actinomycete Isolated from Salt Field.</title>
        <authorList>
            <person name="Chen D."/>
            <person name="Feng J."/>
            <person name="Huang L."/>
            <person name="Zhang Q."/>
            <person name="Wu J."/>
            <person name="Zhu X."/>
            <person name="Duan Y."/>
            <person name="Xu Z."/>
        </authorList>
    </citation>
    <scope>NUCLEOTIDE SEQUENCE [LARGE SCALE GENOMIC DNA]</scope>
    <source>
        <strain evidence="2 3">YIM90600</strain>
    </source>
</reference>
<accession>A0A099D207</accession>
<dbReference type="EMBL" id="CP022752">
    <property type="protein sequence ID" value="ASU77749.1"/>
    <property type="molecule type" value="Genomic_DNA"/>
</dbReference>
<evidence type="ECO:0000313" key="2">
    <source>
        <dbReference type="EMBL" id="KGI79956.1"/>
    </source>
</evidence>
<sequence>MSLDKDSQKEIDDMVRRYESLAASWLTPGEELIWQKPAPEAHAASFVGDLLRAPHTPLGVTDTVKGDSSEWRLPSSVVTERRFLTDEWADDPAIHCWATAKHPDNESIRFADHLAASHGHPEMLATNERLALVLDASLIATAEQSAESGSSGLLDKARRMARHAQETASELSHRHGKGKMISFYEITLNEIRNFGSSYLGRSVPRREFLRFDFFDGSNVIIETGHADKHARRLNELIR</sequence>
<proteinExistence type="predicted"/>
<dbReference type="AlphaFoldDB" id="A0A099D207"/>
<evidence type="ECO:0000313" key="1">
    <source>
        <dbReference type="EMBL" id="ASU77749.1"/>
    </source>
</evidence>
<gene>
    <name evidence="1" type="ORF">CDG81_04815</name>
    <name evidence="2" type="ORF">IL38_19795</name>
</gene>
<dbReference type="RefSeq" id="WP_043576884.1">
    <property type="nucleotide sequence ID" value="NZ_CP022752.1"/>
</dbReference>
<evidence type="ECO:0000313" key="4">
    <source>
        <dbReference type="Proteomes" id="UP000215043"/>
    </source>
</evidence>
<dbReference type="Proteomes" id="UP000215043">
    <property type="component" value="Chromosome"/>
</dbReference>
<dbReference type="Proteomes" id="UP000029737">
    <property type="component" value="Unassembled WGS sequence"/>
</dbReference>
<dbReference type="OrthoDB" id="3673367at2"/>
<reference evidence="1 4" key="2">
    <citation type="submission" date="2017-08" db="EMBL/GenBank/DDBJ databases">
        <title>The complete genome sequence of moderately halophilic actinomycete Actinopolyspora erythraea YIM 90600, the producer of novel erythromycin, novel actinopolysporins A-C and tubercidin.</title>
        <authorList>
            <person name="Yin M."/>
            <person name="Tang S."/>
        </authorList>
    </citation>
    <scope>NUCLEOTIDE SEQUENCE [LARGE SCALE GENOMIC DNA]</scope>
    <source>
        <strain evidence="1 4">YIM 90600</strain>
    </source>
</reference>
<dbReference type="HOGENOM" id="CLU_1381602_0_0_11"/>
<protein>
    <submittedName>
        <fullName evidence="1">Uncharacterized protein</fullName>
    </submittedName>
</protein>
<dbReference type="EMBL" id="JPMV01000037">
    <property type="protein sequence ID" value="KGI79956.1"/>
    <property type="molecule type" value="Genomic_DNA"/>
</dbReference>
<dbReference type="KEGG" id="aey:CDG81_04815"/>